<accession>A0AAN7ZNN3</accession>
<evidence type="ECO:0000313" key="3">
    <source>
        <dbReference type="Proteomes" id="UP001329430"/>
    </source>
</evidence>
<evidence type="ECO:0000259" key="1">
    <source>
        <dbReference type="Pfam" id="PF14780"/>
    </source>
</evidence>
<dbReference type="InterPro" id="IPR052835">
    <property type="entry name" value="Nepro"/>
</dbReference>
<feature type="domain" description="Nucleolus and neural progenitor protein-like N-terminal" evidence="1">
    <location>
        <begin position="7"/>
        <end position="189"/>
    </location>
</feature>
<sequence length="376" mass="43729">MTSSELWNVKNLKSPPKLTMKINIQEKDVAALIDLTSEALSTFNDQTDFEKEAALLSRFIYCMKTKLRHNKGLKVAAKINQALLRYLRTNITCQIETFLHTLPRSFLEPPTYMPSRNMLQYLLVRLQGVAKLMVRVVETSKIAAQTFEELISIGHMWKIYFVGFGIVSRIYVLSRDIAKYCCRLYSLLFPFVNVLQNSIGEWLPNEYILPKDLRLWLNADCLDEVDKRVEINKPFLSLFKYEAGDSDDELFVDRITTKQSRTVDALMKSKPEISAEDLGIPVLRKIDTKKQRRKKKRSKCVQPNIQTLDDLKKFENDFKNNVEKYSDNYKKLDKMQCSMLHKLVLKCLKRSTKNVNDPVKVNGYLNEVRKALSVYD</sequence>
<proteinExistence type="predicted"/>
<dbReference type="AlphaFoldDB" id="A0AAN7ZNN3"/>
<dbReference type="Pfam" id="PF14780">
    <property type="entry name" value="NEPRO_N"/>
    <property type="match status" value="1"/>
</dbReference>
<protein>
    <recommendedName>
        <fullName evidence="1">Nucleolus and neural progenitor protein-like N-terminal domain-containing protein</fullName>
    </recommendedName>
</protein>
<dbReference type="EMBL" id="JAVRBK010000004">
    <property type="protein sequence ID" value="KAK5644406.1"/>
    <property type="molecule type" value="Genomic_DNA"/>
</dbReference>
<reference evidence="2 3" key="1">
    <citation type="journal article" date="2024" name="Insects">
        <title>An Improved Chromosome-Level Genome Assembly of the Firefly Pyrocoelia pectoralis.</title>
        <authorList>
            <person name="Fu X."/>
            <person name="Meyer-Rochow V.B."/>
            <person name="Ballantyne L."/>
            <person name="Zhu X."/>
        </authorList>
    </citation>
    <scope>NUCLEOTIDE SEQUENCE [LARGE SCALE GENOMIC DNA]</scope>
    <source>
        <strain evidence="2">XCY_ONT2</strain>
    </source>
</reference>
<name>A0AAN7ZNN3_9COLE</name>
<dbReference type="PANTHER" id="PTHR34761:SF1">
    <property type="entry name" value="NUCLEOLUS AND NEURAL PROGENITOR PROTEIN"/>
    <property type="match status" value="1"/>
</dbReference>
<dbReference type="InterPro" id="IPR027951">
    <property type="entry name" value="Nepro_N"/>
</dbReference>
<evidence type="ECO:0000313" key="2">
    <source>
        <dbReference type="EMBL" id="KAK5644406.1"/>
    </source>
</evidence>
<dbReference type="PANTHER" id="PTHR34761">
    <property type="entry name" value="NUCLEOLUS AND NEURAL PROGENITOR PROTEIN"/>
    <property type="match status" value="1"/>
</dbReference>
<dbReference type="GO" id="GO:0045747">
    <property type="term" value="P:positive regulation of Notch signaling pathway"/>
    <property type="evidence" value="ECO:0007669"/>
    <property type="project" value="TreeGrafter"/>
</dbReference>
<keyword evidence="3" id="KW-1185">Reference proteome</keyword>
<gene>
    <name evidence="2" type="ORF">RI129_005706</name>
</gene>
<dbReference type="Proteomes" id="UP001329430">
    <property type="component" value="Chromosome 4"/>
</dbReference>
<organism evidence="2 3">
    <name type="scientific">Pyrocoelia pectoralis</name>
    <dbReference type="NCBI Taxonomy" id="417401"/>
    <lineage>
        <taxon>Eukaryota</taxon>
        <taxon>Metazoa</taxon>
        <taxon>Ecdysozoa</taxon>
        <taxon>Arthropoda</taxon>
        <taxon>Hexapoda</taxon>
        <taxon>Insecta</taxon>
        <taxon>Pterygota</taxon>
        <taxon>Neoptera</taxon>
        <taxon>Endopterygota</taxon>
        <taxon>Coleoptera</taxon>
        <taxon>Polyphaga</taxon>
        <taxon>Elateriformia</taxon>
        <taxon>Elateroidea</taxon>
        <taxon>Lampyridae</taxon>
        <taxon>Lampyrinae</taxon>
        <taxon>Pyrocoelia</taxon>
    </lineage>
</organism>
<dbReference type="GO" id="GO:0005634">
    <property type="term" value="C:nucleus"/>
    <property type="evidence" value="ECO:0007669"/>
    <property type="project" value="TreeGrafter"/>
</dbReference>
<comment type="caution">
    <text evidence="2">The sequence shown here is derived from an EMBL/GenBank/DDBJ whole genome shotgun (WGS) entry which is preliminary data.</text>
</comment>